<organism evidence="5">
    <name type="scientific">marine metagenome</name>
    <dbReference type="NCBI Taxonomy" id="408172"/>
    <lineage>
        <taxon>unclassified sequences</taxon>
        <taxon>metagenomes</taxon>
        <taxon>ecological metagenomes</taxon>
    </lineage>
</organism>
<dbReference type="EMBL" id="UINC01056218">
    <property type="protein sequence ID" value="SVB75985.1"/>
    <property type="molecule type" value="Genomic_DNA"/>
</dbReference>
<name>A0A382GMG8_9ZZZZ</name>
<protein>
    <recommendedName>
        <fullName evidence="4">Ribosome recycling factor domain-containing protein</fullName>
    </recommendedName>
</protein>
<gene>
    <name evidence="5" type="ORF">METZ01_LOCUS228839</name>
</gene>
<dbReference type="InterPro" id="IPR036191">
    <property type="entry name" value="RRF_sf"/>
</dbReference>
<dbReference type="PANTHER" id="PTHR20982">
    <property type="entry name" value="RIBOSOME RECYCLING FACTOR"/>
    <property type="match status" value="1"/>
</dbReference>
<evidence type="ECO:0000259" key="4">
    <source>
        <dbReference type="Pfam" id="PF01765"/>
    </source>
</evidence>
<dbReference type="FunFam" id="3.30.1360.40:FF:000001">
    <property type="entry name" value="Ribosome-recycling factor"/>
    <property type="match status" value="1"/>
</dbReference>
<dbReference type="SUPFAM" id="SSF55194">
    <property type="entry name" value="Ribosome recycling factor, RRF"/>
    <property type="match status" value="1"/>
</dbReference>
<dbReference type="Pfam" id="PF01765">
    <property type="entry name" value="RRF"/>
    <property type="match status" value="1"/>
</dbReference>
<evidence type="ECO:0000313" key="5">
    <source>
        <dbReference type="EMBL" id="SVB75985.1"/>
    </source>
</evidence>
<keyword evidence="2" id="KW-0648">Protein biosynthesis</keyword>
<feature type="domain" description="Ribosome recycling factor" evidence="4">
    <location>
        <begin position="23"/>
        <end position="165"/>
    </location>
</feature>
<dbReference type="GO" id="GO:0006412">
    <property type="term" value="P:translation"/>
    <property type="evidence" value="ECO:0007669"/>
    <property type="project" value="UniProtKB-KW"/>
</dbReference>
<comment type="similarity">
    <text evidence="1">Belongs to the RRF family.</text>
</comment>
<evidence type="ECO:0000256" key="2">
    <source>
        <dbReference type="ARBA" id="ARBA00022917"/>
    </source>
</evidence>
<proteinExistence type="inferred from homology"/>
<dbReference type="InterPro" id="IPR023584">
    <property type="entry name" value="Ribosome_recyc_fac_dom"/>
</dbReference>
<feature type="region of interest" description="Disordered" evidence="3">
    <location>
        <begin position="146"/>
        <end position="165"/>
    </location>
</feature>
<reference evidence="5" key="1">
    <citation type="submission" date="2018-05" db="EMBL/GenBank/DDBJ databases">
        <authorList>
            <person name="Lanie J.A."/>
            <person name="Ng W.-L."/>
            <person name="Kazmierczak K.M."/>
            <person name="Andrzejewski T.M."/>
            <person name="Davidsen T.M."/>
            <person name="Wayne K.J."/>
            <person name="Tettelin H."/>
            <person name="Glass J.I."/>
            <person name="Rusch D."/>
            <person name="Podicherti R."/>
            <person name="Tsui H.-C.T."/>
            <person name="Winkler M.E."/>
        </authorList>
    </citation>
    <scope>NUCLEOTIDE SEQUENCE</scope>
</reference>
<evidence type="ECO:0000256" key="3">
    <source>
        <dbReference type="SAM" id="MobiDB-lite"/>
    </source>
</evidence>
<dbReference type="NCBIfam" id="TIGR00496">
    <property type="entry name" value="frr"/>
    <property type="match status" value="1"/>
</dbReference>
<dbReference type="AlphaFoldDB" id="A0A382GMG8"/>
<dbReference type="InterPro" id="IPR002661">
    <property type="entry name" value="Ribosome_recyc_fac"/>
</dbReference>
<dbReference type="Gene3D" id="3.30.1360.40">
    <property type="match status" value="1"/>
</dbReference>
<dbReference type="Gene3D" id="1.10.132.20">
    <property type="entry name" value="Ribosome-recycling factor"/>
    <property type="match status" value="1"/>
</dbReference>
<dbReference type="PANTHER" id="PTHR20982:SF3">
    <property type="entry name" value="MITOCHONDRIAL RIBOSOME RECYCLING FACTOR PSEUDO 1"/>
    <property type="match status" value="1"/>
</dbReference>
<evidence type="ECO:0000256" key="1">
    <source>
        <dbReference type="ARBA" id="ARBA00005912"/>
    </source>
</evidence>
<dbReference type="GO" id="GO:0043023">
    <property type="term" value="F:ribosomal large subunit binding"/>
    <property type="evidence" value="ECO:0007669"/>
    <property type="project" value="TreeGrafter"/>
</dbReference>
<feature type="non-terminal residue" evidence="5">
    <location>
        <position position="165"/>
    </location>
</feature>
<sequence>MPVDDILLEAEEKMLKSEEAMVSEFAGVRTGKASPALVENLMIEAYEGSSMRLLELASISTPELRTIMIQPWDASTVQAIDKGIQAANLGLNPSVDGKIIRINLPDLTKERREELVKVVRKMAEDGRVAVRHVRREAIDTLKAEKKKSDITEDDLTGGEKEVQKL</sequence>
<accession>A0A382GMG8</accession>
<dbReference type="CDD" id="cd00520">
    <property type="entry name" value="RRF"/>
    <property type="match status" value="1"/>
</dbReference>